<proteinExistence type="predicted"/>
<feature type="domain" description="DUF6234" evidence="2">
    <location>
        <begin position="9"/>
        <end position="132"/>
    </location>
</feature>
<sequence length="135" mass="14135">MAPPSPPTAVVLLTVAWLLLLLGLGYAWFGTGMESWADHHSNSGARQDEIAKKANQLLLGLALTGVGGPVLIAVVAFAGRLRWTGVVFTVLAIVFCGLSVPLAGATWRELNPPQPVPTTYVCQERSGGDTRCPGG</sequence>
<dbReference type="EMBL" id="BLPF01000002">
    <property type="protein sequence ID" value="GFJ82433.1"/>
    <property type="molecule type" value="Genomic_DNA"/>
</dbReference>
<evidence type="ECO:0000313" key="4">
    <source>
        <dbReference type="Proteomes" id="UP000482800"/>
    </source>
</evidence>
<gene>
    <name evidence="3" type="ORF">Phou_066130</name>
</gene>
<comment type="caution">
    <text evidence="3">The sequence shown here is derived from an EMBL/GenBank/DDBJ whole genome shotgun (WGS) entry which is preliminary data.</text>
</comment>
<evidence type="ECO:0000259" key="2">
    <source>
        <dbReference type="Pfam" id="PF19747"/>
    </source>
</evidence>
<reference evidence="3 4" key="2">
    <citation type="submission" date="2020-03" db="EMBL/GenBank/DDBJ databases">
        <authorList>
            <person name="Ichikawa N."/>
            <person name="Kimura A."/>
            <person name="Kitahashi Y."/>
            <person name="Uohara A."/>
        </authorList>
    </citation>
    <scope>NUCLEOTIDE SEQUENCE [LARGE SCALE GENOMIC DNA]</scope>
    <source>
        <strain evidence="3 4">NBRC 108639</strain>
    </source>
</reference>
<dbReference type="Pfam" id="PF19747">
    <property type="entry name" value="DUF6234"/>
    <property type="match status" value="1"/>
</dbReference>
<dbReference type="AlphaFoldDB" id="A0A6V8KB15"/>
<feature type="transmembrane region" description="Helical" evidence="1">
    <location>
        <begin position="85"/>
        <end position="107"/>
    </location>
</feature>
<dbReference type="Proteomes" id="UP000482800">
    <property type="component" value="Unassembled WGS sequence"/>
</dbReference>
<evidence type="ECO:0000256" key="1">
    <source>
        <dbReference type="SAM" id="Phobius"/>
    </source>
</evidence>
<evidence type="ECO:0000313" key="3">
    <source>
        <dbReference type="EMBL" id="GFJ82433.1"/>
    </source>
</evidence>
<name>A0A6V8KB15_9ACTN</name>
<accession>A0A6V8KB15</accession>
<keyword evidence="4" id="KW-1185">Reference proteome</keyword>
<protein>
    <recommendedName>
        <fullName evidence="2">DUF6234 domain-containing protein</fullName>
    </recommendedName>
</protein>
<feature type="transmembrane region" description="Helical" evidence="1">
    <location>
        <begin position="57"/>
        <end position="78"/>
    </location>
</feature>
<dbReference type="InterPro" id="IPR046201">
    <property type="entry name" value="DUF6234"/>
</dbReference>
<organism evidence="3 4">
    <name type="scientific">Phytohabitans houttuyneae</name>
    <dbReference type="NCBI Taxonomy" id="1076126"/>
    <lineage>
        <taxon>Bacteria</taxon>
        <taxon>Bacillati</taxon>
        <taxon>Actinomycetota</taxon>
        <taxon>Actinomycetes</taxon>
        <taxon>Micromonosporales</taxon>
        <taxon>Micromonosporaceae</taxon>
    </lineage>
</organism>
<keyword evidence="1" id="KW-1133">Transmembrane helix</keyword>
<keyword evidence="1" id="KW-0812">Transmembrane</keyword>
<reference evidence="3 4" key="1">
    <citation type="submission" date="2020-03" db="EMBL/GenBank/DDBJ databases">
        <title>Whole genome shotgun sequence of Phytohabitans houttuyneae NBRC 108639.</title>
        <authorList>
            <person name="Komaki H."/>
            <person name="Tamura T."/>
        </authorList>
    </citation>
    <scope>NUCLEOTIDE SEQUENCE [LARGE SCALE GENOMIC DNA]</scope>
    <source>
        <strain evidence="3 4">NBRC 108639</strain>
    </source>
</reference>
<keyword evidence="1" id="KW-0472">Membrane</keyword>